<dbReference type="InterPro" id="IPR022382">
    <property type="entry name" value="Mycoplasma_peptidase_DUF31"/>
</dbReference>
<feature type="compositionally biased region" description="Pro residues" evidence="1">
    <location>
        <begin position="67"/>
        <end position="76"/>
    </location>
</feature>
<feature type="region of interest" description="Disordered" evidence="1">
    <location>
        <begin position="29"/>
        <end position="112"/>
    </location>
</feature>
<dbReference type="HOGENOM" id="CLU_018138_0_0_14"/>
<sequence>MKKAKLLIKILSIGSLLTSVGVFTVSCDSNLDFDDTSKIKPESPKEPSNPVEPSNPKEPEVPKIPDKPTPPVNPEQPKPDQNEEPNKPPVNSNNELQPIKFNPNNPKEKDQINFDPITGFPMPGVRSTPMNFSNLKPGFYDFFKENQTISKPSRDEIYKEIYDRTFALKVMTKIKRDDSDGTILSDKDTPGVQSQFVLARTRATSWLFDYAKSDKSNKYSLFFATNLHVATDIANSWTNENKNTSELFDYSDPSLGQVEGISLGKSTSPYFNKINNKTSFPSNNAMFYTNLKHNIESNQNVYGTVQKGISKPKLIFTAIDFMDDNASNQFSELLKERLDGMMNYGNETMEKFWTREWLAKGKKPSYFKDIAIFQVDVNLDEVDSEFKGWINNAVSALDKSILRTKNKIIPNHDSGNIPYATYDFSSLQKAREFEGKFRNYKNFEYANTRVDNVYIGSYPDKDKLQKWAINNPIERDSFDYKSLNTYSVSTAMEIGNTSREFFFHRSMFEYGLSYKNIHWSSMFSGASGSIAYSDYGLPIGIYTGSTNNPSYSDLSSNGNLEPFSQITDYKIDINNGKSAILYAYNLIDGSNKEMYPHQKTSYRQNLNYFYNSGIGEDKITKTALFPNGFKL</sequence>
<dbReference type="PRINTS" id="PR00840">
    <property type="entry name" value="Y06768FAMILY"/>
</dbReference>
<keyword evidence="4" id="KW-0449">Lipoprotein</keyword>
<protein>
    <submittedName>
        <fullName evidence="4">Hypothetical membrane lipoprotein</fullName>
    </submittedName>
</protein>
<dbReference type="NCBIfam" id="NF045841">
    <property type="entry name" value="Ig_SerProt_MIP"/>
    <property type="match status" value="1"/>
</dbReference>
<accession>D5E5J3</accession>
<dbReference type="InterPro" id="IPR022381">
    <property type="entry name" value="Uncharacterised_MG067"/>
</dbReference>
<dbReference type="AlphaFoldDB" id="D5E5J3"/>
<feature type="compositionally biased region" description="Basic and acidic residues" evidence="1">
    <location>
        <begin position="35"/>
        <end position="45"/>
    </location>
</feature>
<proteinExistence type="predicted"/>
<reference key="2">
    <citation type="submission" date="2010-03" db="EMBL/GenBank/DDBJ databases">
        <authorList>
            <person name="Ma Z."/>
            <person name="Wang X."/>
            <person name="Liu H."/>
        </authorList>
    </citation>
    <scope>NUCLEOTIDE SEQUENCE</scope>
    <source>
        <strain>MP145</strain>
    </source>
</reference>
<gene>
    <name evidence="4" type="ordered locus">MCRO_0404</name>
</gene>
<organism evidence="4 5">
    <name type="scientific">Mycoplasma crocodyli (strain ATCC 51981 / MP145)</name>
    <dbReference type="NCBI Taxonomy" id="512564"/>
    <lineage>
        <taxon>Bacteria</taxon>
        <taxon>Bacillati</taxon>
        <taxon>Mycoplasmatota</taxon>
        <taxon>Mollicutes</taxon>
        <taxon>Mycoplasmataceae</taxon>
        <taxon>Mycoplasma</taxon>
    </lineage>
</organism>
<reference evidence="5" key="1">
    <citation type="submission" date="2010-03" db="EMBL/GenBank/DDBJ databases">
        <title>The complete genome of Mycoplasma crocodyli MP145.</title>
        <authorList>
            <person name="Glass J.I."/>
            <person name="Durkin A.S."/>
            <person name="Hostetler J."/>
            <person name="Jackson J."/>
            <person name="Johnson J."/>
            <person name="May M.A."/>
            <person name="Paralanov V."/>
            <person name="Radune D."/>
            <person name="Szczypinski B."/>
            <person name="Brown D.R."/>
        </authorList>
    </citation>
    <scope>NUCLEOTIDE SEQUENCE [LARGE SCALE GENOMIC DNA]</scope>
    <source>
        <strain evidence="5">ATCC 51981 / MP145</strain>
    </source>
</reference>
<dbReference type="EMBL" id="CP001991">
    <property type="protein sequence ID" value="ADE19449.1"/>
    <property type="molecule type" value="Genomic_DNA"/>
</dbReference>
<dbReference type="RefSeq" id="WP_013054226.1">
    <property type="nucleotide sequence ID" value="NC_014014.1"/>
</dbReference>
<feature type="chain" id="PRO_5003070513" evidence="2">
    <location>
        <begin position="25"/>
        <end position="631"/>
    </location>
</feature>
<dbReference type="KEGG" id="mcd:MCRO_0404"/>
<dbReference type="OrthoDB" id="395427at2"/>
<keyword evidence="2" id="KW-0732">Signal</keyword>
<dbReference type="STRING" id="512564.MCRO_0404"/>
<name>D5E5J3_MYCCM</name>
<feature type="compositionally biased region" description="Basic and acidic residues" evidence="1">
    <location>
        <begin position="77"/>
        <end position="86"/>
    </location>
</feature>
<evidence type="ECO:0000259" key="3">
    <source>
        <dbReference type="Pfam" id="PF01732"/>
    </source>
</evidence>
<dbReference type="Proteomes" id="UP000001845">
    <property type="component" value="Chromosome"/>
</dbReference>
<feature type="compositionally biased region" description="Basic and acidic residues" evidence="1">
    <location>
        <begin position="55"/>
        <end position="66"/>
    </location>
</feature>
<reference evidence="4 5" key="3">
    <citation type="journal article" date="2011" name="J. Bacteriol.">
        <title>Genome sequences of Mycoplasma alligatoris A21JP2T and Mycoplasma crocodyli MP145T.</title>
        <authorList>
            <person name="Brown D.R."/>
            <person name="Farmerie W.G."/>
            <person name="May M."/>
            <person name="Benders G.A."/>
            <person name="Durkin A.S."/>
            <person name="Hlavinka K."/>
            <person name="Hostetler J."/>
            <person name="Jackson J."/>
            <person name="Johnson J."/>
            <person name="Miller R.H."/>
            <person name="Paralanov V."/>
            <person name="Radune D."/>
            <person name="Szczypinski B."/>
            <person name="Glass J.I."/>
        </authorList>
    </citation>
    <scope>NUCLEOTIDE SEQUENCE [LARGE SCALE GENOMIC DNA]</scope>
    <source>
        <strain evidence="5">ATCC 51981 / MP145</strain>
    </source>
</reference>
<keyword evidence="5" id="KW-1185">Reference proteome</keyword>
<dbReference type="eggNOG" id="ENOG503455W">
    <property type="taxonomic scope" value="Bacteria"/>
</dbReference>
<evidence type="ECO:0000313" key="4">
    <source>
        <dbReference type="EMBL" id="ADE19449.1"/>
    </source>
</evidence>
<feature type="domain" description="DUF31" evidence="3">
    <location>
        <begin position="156"/>
        <end position="544"/>
    </location>
</feature>
<evidence type="ECO:0000313" key="5">
    <source>
        <dbReference type="Proteomes" id="UP000001845"/>
    </source>
</evidence>
<dbReference type="Pfam" id="PF01732">
    <property type="entry name" value="Mycop_pep_DUF31"/>
    <property type="match status" value="1"/>
</dbReference>
<dbReference type="PROSITE" id="PS51257">
    <property type="entry name" value="PROKAR_LIPOPROTEIN"/>
    <property type="match status" value="1"/>
</dbReference>
<feature type="signal peptide" evidence="2">
    <location>
        <begin position="1"/>
        <end position="24"/>
    </location>
</feature>
<evidence type="ECO:0000256" key="1">
    <source>
        <dbReference type="SAM" id="MobiDB-lite"/>
    </source>
</evidence>
<evidence type="ECO:0000256" key="2">
    <source>
        <dbReference type="SAM" id="SignalP"/>
    </source>
</evidence>